<evidence type="ECO:0000313" key="5">
    <source>
        <dbReference type="EMBL" id="KAJ8442500.1"/>
    </source>
</evidence>
<dbReference type="EMBL" id="JAKOGI010000140">
    <property type="protein sequence ID" value="KAJ8442500.1"/>
    <property type="molecule type" value="Genomic_DNA"/>
</dbReference>
<keyword evidence="2" id="KW-0637">Prenyltransferase</keyword>
<keyword evidence="4" id="KW-0677">Repeat</keyword>
<keyword evidence="6" id="KW-1185">Reference proteome</keyword>
<comment type="caution">
    <text evidence="5">The sequence shown here is derived from an EMBL/GenBank/DDBJ whole genome shotgun (WGS) entry which is preliminary data.</text>
</comment>
<evidence type="ECO:0000256" key="2">
    <source>
        <dbReference type="ARBA" id="ARBA00022602"/>
    </source>
</evidence>
<reference evidence="5" key="1">
    <citation type="submission" date="2022-04" db="EMBL/GenBank/DDBJ databases">
        <title>Carnegiea gigantea Genome sequencing and assembly v2.</title>
        <authorList>
            <person name="Copetti D."/>
            <person name="Sanderson M.J."/>
            <person name="Burquez A."/>
            <person name="Wojciechowski M.F."/>
        </authorList>
    </citation>
    <scope>NUCLEOTIDE SEQUENCE</scope>
    <source>
        <strain evidence="5">SGP5-SGP5p</strain>
        <tissue evidence="5">Aerial part</tissue>
    </source>
</reference>
<keyword evidence="3" id="KW-0808">Transferase</keyword>
<sequence>MAKEGLLCSEEEAYDLLDQLEHILDHDPLIDEVGFIHPSHLLVLNKEADATLVSSDIQELDARMSSELSKCAAPKGKKAFFWNKDHKLGVSTAYLLPLYKAVKHKFMEALAIYKMHSGSSFMNENLPGNVAFSKLENEVMRHSRALLLLSSDFGTAWNARKAVISNKEDFSHSVELLVSALVLSFAPKSENAWSHRRWVIKRIASRCDTLEEILDKESKLVEKIAERFLWRQERILTTCVPPLQKSKMNYRAWNHRCWLISYMSSRQVLLELDTSRYWAALHVADSSCFHYRRKLMLQMLADASEQQDAVACSSQLRSVRKFWKDELDWNEMLIRRYIGREALWLHRRFLSVGWVKHFGANEQNPNGEGEVNNHVKVFMDYELSLLQDCLNVPESEFEDVQSQVIHAASYMLRLNWEICSSSGINLNQKRRISDLRELLNRLCPEKSILGGDIIYYASP</sequence>
<dbReference type="Pfam" id="PF01239">
    <property type="entry name" value="PPTA"/>
    <property type="match status" value="2"/>
</dbReference>
<evidence type="ECO:0000313" key="6">
    <source>
        <dbReference type="Proteomes" id="UP001153076"/>
    </source>
</evidence>
<evidence type="ECO:0000256" key="4">
    <source>
        <dbReference type="ARBA" id="ARBA00022737"/>
    </source>
</evidence>
<dbReference type="Gene3D" id="1.25.40.120">
    <property type="entry name" value="Protein prenylyltransferase"/>
    <property type="match status" value="1"/>
</dbReference>
<evidence type="ECO:0000256" key="1">
    <source>
        <dbReference type="ARBA" id="ARBA00006734"/>
    </source>
</evidence>
<name>A0A9Q1QJI4_9CARY</name>
<dbReference type="GO" id="GO:0005953">
    <property type="term" value="C:CAAX-protein geranylgeranyltransferase complex"/>
    <property type="evidence" value="ECO:0007669"/>
    <property type="project" value="TreeGrafter"/>
</dbReference>
<dbReference type="AlphaFoldDB" id="A0A9Q1QJI4"/>
<dbReference type="OrthoDB" id="1924260at2759"/>
<dbReference type="PANTHER" id="PTHR11129">
    <property type="entry name" value="PROTEIN FARNESYLTRANSFERASE ALPHA SUBUNIT/RAB GERANYLGERANYL TRANSFERASE ALPHA SUBUNIT"/>
    <property type="match status" value="1"/>
</dbReference>
<organism evidence="5 6">
    <name type="scientific">Carnegiea gigantea</name>
    <dbReference type="NCBI Taxonomy" id="171969"/>
    <lineage>
        <taxon>Eukaryota</taxon>
        <taxon>Viridiplantae</taxon>
        <taxon>Streptophyta</taxon>
        <taxon>Embryophyta</taxon>
        <taxon>Tracheophyta</taxon>
        <taxon>Spermatophyta</taxon>
        <taxon>Magnoliopsida</taxon>
        <taxon>eudicotyledons</taxon>
        <taxon>Gunneridae</taxon>
        <taxon>Pentapetalae</taxon>
        <taxon>Caryophyllales</taxon>
        <taxon>Cactineae</taxon>
        <taxon>Cactaceae</taxon>
        <taxon>Cactoideae</taxon>
        <taxon>Echinocereeae</taxon>
        <taxon>Carnegiea</taxon>
    </lineage>
</organism>
<comment type="similarity">
    <text evidence="1">Belongs to the protein prenyltransferase subunit alpha family.</text>
</comment>
<dbReference type="GO" id="GO:0004660">
    <property type="term" value="F:protein farnesyltransferase activity"/>
    <property type="evidence" value="ECO:0007669"/>
    <property type="project" value="TreeGrafter"/>
</dbReference>
<gene>
    <name evidence="5" type="ORF">Cgig2_022383</name>
</gene>
<protein>
    <recommendedName>
        <fullName evidence="7">Protein prenyltransferase alpha subunit repeat-containing protein 1</fullName>
    </recommendedName>
</protein>
<dbReference type="Proteomes" id="UP001153076">
    <property type="component" value="Unassembled WGS sequence"/>
</dbReference>
<dbReference type="GO" id="GO:0005965">
    <property type="term" value="C:protein farnesyltransferase complex"/>
    <property type="evidence" value="ECO:0007669"/>
    <property type="project" value="TreeGrafter"/>
</dbReference>
<dbReference type="InterPro" id="IPR002088">
    <property type="entry name" value="Prenyl_trans_a"/>
</dbReference>
<accession>A0A9Q1QJI4</accession>
<proteinExistence type="inferred from homology"/>
<evidence type="ECO:0000256" key="3">
    <source>
        <dbReference type="ARBA" id="ARBA00022679"/>
    </source>
</evidence>
<dbReference type="GO" id="GO:0004662">
    <property type="term" value="F:CAAX-protein geranylgeranyltransferase activity"/>
    <property type="evidence" value="ECO:0007669"/>
    <property type="project" value="TreeGrafter"/>
</dbReference>
<dbReference type="SUPFAM" id="SSF48439">
    <property type="entry name" value="Protein prenylyltransferase"/>
    <property type="match status" value="1"/>
</dbReference>
<evidence type="ECO:0008006" key="7">
    <source>
        <dbReference type="Google" id="ProtNLM"/>
    </source>
</evidence>
<dbReference type="PANTHER" id="PTHR11129:SF10">
    <property type="entry name" value="PROTEIN PRENYLYLTRANSFERASE SUPERFAMILY PROTEIN"/>
    <property type="match status" value="1"/>
</dbReference>